<dbReference type="PANTHER" id="PTHR36927:SF4">
    <property type="entry name" value="BLR5718 PROTEIN"/>
    <property type="match status" value="1"/>
</dbReference>
<dbReference type="Pfam" id="PF01757">
    <property type="entry name" value="Acyl_transf_3"/>
    <property type="match status" value="1"/>
</dbReference>
<dbReference type="AlphaFoldDB" id="A0A1M5X1Q9"/>
<feature type="domain" description="Acyltransferase 3" evidence="2">
    <location>
        <begin position="19"/>
        <end position="382"/>
    </location>
</feature>
<reference evidence="3 4" key="1">
    <citation type="submission" date="2016-11" db="EMBL/GenBank/DDBJ databases">
        <authorList>
            <person name="Jaros S."/>
            <person name="Januszkiewicz K."/>
            <person name="Wedrychowicz H."/>
        </authorList>
    </citation>
    <scope>NUCLEOTIDE SEQUENCE [LARGE SCALE GENOMIC DNA]</scope>
    <source>
        <strain evidence="3 4">GAS138</strain>
    </source>
</reference>
<feature type="transmembrane region" description="Helical" evidence="1">
    <location>
        <begin position="363"/>
        <end position="385"/>
    </location>
</feature>
<dbReference type="OrthoDB" id="7283199at2"/>
<keyword evidence="3" id="KW-0012">Acyltransferase</keyword>
<dbReference type="GO" id="GO:0016747">
    <property type="term" value="F:acyltransferase activity, transferring groups other than amino-acyl groups"/>
    <property type="evidence" value="ECO:0007669"/>
    <property type="project" value="InterPro"/>
</dbReference>
<evidence type="ECO:0000256" key="1">
    <source>
        <dbReference type="SAM" id="Phobius"/>
    </source>
</evidence>
<feature type="transmembrane region" description="Helical" evidence="1">
    <location>
        <begin position="302"/>
        <end position="324"/>
    </location>
</feature>
<feature type="transmembrane region" description="Helical" evidence="1">
    <location>
        <begin position="229"/>
        <end position="250"/>
    </location>
</feature>
<keyword evidence="3" id="KW-0808">Transferase</keyword>
<evidence type="ECO:0000313" key="4">
    <source>
        <dbReference type="Proteomes" id="UP000189796"/>
    </source>
</evidence>
<keyword evidence="1" id="KW-1133">Transmembrane helix</keyword>
<feature type="transmembrane region" description="Helical" evidence="1">
    <location>
        <begin position="95"/>
        <end position="115"/>
    </location>
</feature>
<feature type="transmembrane region" description="Helical" evidence="1">
    <location>
        <begin position="64"/>
        <end position="83"/>
    </location>
</feature>
<evidence type="ECO:0000313" key="3">
    <source>
        <dbReference type="EMBL" id="SHH93749.1"/>
    </source>
</evidence>
<feature type="transmembrane region" description="Helical" evidence="1">
    <location>
        <begin position="190"/>
        <end position="209"/>
    </location>
</feature>
<accession>A0A1M5X1Q9</accession>
<feature type="transmembrane region" description="Helical" evidence="1">
    <location>
        <begin position="150"/>
        <end position="169"/>
    </location>
</feature>
<keyword evidence="1" id="KW-0812">Transmembrane</keyword>
<name>A0A1M5X1Q9_9BRAD</name>
<dbReference type="InterPro" id="IPR002656">
    <property type="entry name" value="Acyl_transf_3_dom"/>
</dbReference>
<dbReference type="EMBL" id="LT670817">
    <property type="protein sequence ID" value="SHH93749.1"/>
    <property type="molecule type" value="Genomic_DNA"/>
</dbReference>
<protein>
    <submittedName>
        <fullName evidence="3">Surface polysaccharide O-acyltransferase, integral membrane enzyme</fullName>
    </submittedName>
</protein>
<feature type="transmembrane region" description="Helical" evidence="1">
    <location>
        <begin position="27"/>
        <end position="44"/>
    </location>
</feature>
<feature type="transmembrane region" description="Helical" evidence="1">
    <location>
        <begin position="336"/>
        <end position="357"/>
    </location>
</feature>
<evidence type="ECO:0000259" key="2">
    <source>
        <dbReference type="Pfam" id="PF01757"/>
    </source>
</evidence>
<organism evidence="3 4">
    <name type="scientific">Bradyrhizobium erythrophlei</name>
    <dbReference type="NCBI Taxonomy" id="1437360"/>
    <lineage>
        <taxon>Bacteria</taxon>
        <taxon>Pseudomonadati</taxon>
        <taxon>Pseudomonadota</taxon>
        <taxon>Alphaproteobacteria</taxon>
        <taxon>Hyphomicrobiales</taxon>
        <taxon>Nitrobacteraceae</taxon>
        <taxon>Bradyrhizobium</taxon>
    </lineage>
</organism>
<dbReference type="Proteomes" id="UP000189796">
    <property type="component" value="Chromosome I"/>
</dbReference>
<dbReference type="PANTHER" id="PTHR36927">
    <property type="entry name" value="BLR4337 PROTEIN"/>
    <property type="match status" value="1"/>
</dbReference>
<gene>
    <name evidence="3" type="ORF">SAMN05443248_6949</name>
</gene>
<sequence>MLRKPDESNQVMTTPVRIAAFDRARTFIILLVLLHHSVLNYTWFGHGDPKRWLGFDLVVLFNDSFFMAFMFLVSGLFVRDSLVRKGPAIFLRDRAWRLGVPYLISVFVLIPVAYYPSFLRYHLPGTTDFSFAHFWWRTVTVGPWPSGPAWFLWVLLALDAIAAAVWVFAPRFIPALGQFIFGLRDRPVKAFLWFLIFSIATYLPMHLAFGDVSWLELGRFPLPIQSSRILLYASYFFIGIGVGAVDLRTGLLAENGEPARRWPVWLAFAFVFYVSILVLVYAHHNWVANFDSPPLPWKVGYGLAFAMYSAAMAFTVTGIFLHFAKSRWSLLDAMQPSAYGIYLVHYIFIMWLQYAVFDYPLPAGVKFVIVFAGTFSMSWAVTAMLRKIPLVARMI</sequence>
<feature type="transmembrane region" description="Helical" evidence="1">
    <location>
        <begin position="262"/>
        <end position="282"/>
    </location>
</feature>
<dbReference type="RefSeq" id="WP_079607695.1">
    <property type="nucleotide sequence ID" value="NZ_LT670817.1"/>
</dbReference>
<proteinExistence type="predicted"/>
<dbReference type="InterPro" id="IPR050623">
    <property type="entry name" value="Glucan_succinyl_AcylTrfase"/>
</dbReference>
<keyword evidence="1" id="KW-0472">Membrane</keyword>